<evidence type="ECO:0000313" key="2">
    <source>
        <dbReference type="Proteomes" id="UP000071859"/>
    </source>
</evidence>
<protein>
    <submittedName>
        <fullName evidence="1">Uncharacterized protein</fullName>
    </submittedName>
</protein>
<comment type="caution">
    <text evidence="1">The sequence shown here is derived from an EMBL/GenBank/DDBJ whole genome shotgun (WGS) entry which is preliminary data.</text>
</comment>
<gene>
    <name evidence="1" type="ORF">AWB78_05799</name>
</gene>
<organism evidence="1 2">
    <name type="scientific">Caballeronia calidae</name>
    <dbReference type="NCBI Taxonomy" id="1777139"/>
    <lineage>
        <taxon>Bacteria</taxon>
        <taxon>Pseudomonadati</taxon>
        <taxon>Pseudomonadota</taxon>
        <taxon>Betaproteobacteria</taxon>
        <taxon>Burkholderiales</taxon>
        <taxon>Burkholderiaceae</taxon>
        <taxon>Caballeronia</taxon>
    </lineage>
</organism>
<sequence>MATDSQTRTKALDELDRLDQHIVDCGQRIAEQRKRLESLMHSGGDIEDSENLLKNLVGSLGALNQLRKMVLSEVHGTDR</sequence>
<dbReference type="AlphaFoldDB" id="A0A158DY41"/>
<dbReference type="RefSeq" id="WP_157697639.1">
    <property type="nucleotide sequence ID" value="NZ_FCOX02000039.1"/>
</dbReference>
<name>A0A158DY41_9BURK</name>
<dbReference type="OrthoDB" id="9134496at2"/>
<proteinExistence type="predicted"/>
<evidence type="ECO:0000313" key="1">
    <source>
        <dbReference type="EMBL" id="SAK99555.1"/>
    </source>
</evidence>
<dbReference type="EMBL" id="FCOX02000039">
    <property type="protein sequence ID" value="SAK99555.1"/>
    <property type="molecule type" value="Genomic_DNA"/>
</dbReference>
<reference evidence="1" key="1">
    <citation type="submission" date="2016-01" db="EMBL/GenBank/DDBJ databases">
        <authorList>
            <person name="Peeters C."/>
        </authorList>
    </citation>
    <scope>NUCLEOTIDE SEQUENCE</scope>
    <source>
        <strain evidence="1">LMG 29321</strain>
    </source>
</reference>
<keyword evidence="2" id="KW-1185">Reference proteome</keyword>
<dbReference type="Proteomes" id="UP000071859">
    <property type="component" value="Unassembled WGS sequence"/>
</dbReference>
<accession>A0A158DY41</accession>